<dbReference type="AlphaFoldDB" id="A0A177D2Z9"/>
<protein>
    <submittedName>
        <fullName evidence="1">Uncharacterized protein</fullName>
    </submittedName>
</protein>
<accession>A0A177D2Z9</accession>
<organism evidence="1 2">
    <name type="scientific">Alternaria alternata</name>
    <name type="common">Alternaria rot fungus</name>
    <name type="synonym">Torula alternata</name>
    <dbReference type="NCBI Taxonomy" id="5599"/>
    <lineage>
        <taxon>Eukaryota</taxon>
        <taxon>Fungi</taxon>
        <taxon>Dikarya</taxon>
        <taxon>Ascomycota</taxon>
        <taxon>Pezizomycotina</taxon>
        <taxon>Dothideomycetes</taxon>
        <taxon>Pleosporomycetidae</taxon>
        <taxon>Pleosporales</taxon>
        <taxon>Pleosporineae</taxon>
        <taxon>Pleosporaceae</taxon>
        <taxon>Alternaria</taxon>
        <taxon>Alternaria sect. Alternaria</taxon>
        <taxon>Alternaria alternata complex</taxon>
    </lineage>
</organism>
<dbReference type="Proteomes" id="UP000077248">
    <property type="component" value="Unassembled WGS sequence"/>
</dbReference>
<name>A0A177D2Z9_ALTAL</name>
<dbReference type="EMBL" id="KV441511">
    <property type="protein sequence ID" value="OAG13419.1"/>
    <property type="molecule type" value="Genomic_DNA"/>
</dbReference>
<reference evidence="1 2" key="1">
    <citation type="submission" date="2016-05" db="EMBL/GenBank/DDBJ databases">
        <title>Comparative analysis of secretome profiles of manganese(II)-oxidizing ascomycete fungi.</title>
        <authorList>
            <consortium name="DOE Joint Genome Institute"/>
            <person name="Zeiner C.A."/>
            <person name="Purvine S.O."/>
            <person name="Zink E.M."/>
            <person name="Wu S."/>
            <person name="Pasa-Tolic L."/>
            <person name="Chaput D.L."/>
            <person name="Haridas S."/>
            <person name="Grigoriev I.V."/>
            <person name="Santelli C.M."/>
            <person name="Hansel C.M."/>
        </authorList>
    </citation>
    <scope>NUCLEOTIDE SEQUENCE [LARGE SCALE GENOMIC DNA]</scope>
    <source>
        <strain evidence="1 2">SRC1lrK2f</strain>
    </source>
</reference>
<gene>
    <name evidence="1" type="ORF">CC77DRAFT_1014816</name>
</gene>
<dbReference type="KEGG" id="aalt:CC77DRAFT_1014816"/>
<evidence type="ECO:0000313" key="2">
    <source>
        <dbReference type="Proteomes" id="UP000077248"/>
    </source>
</evidence>
<proteinExistence type="predicted"/>
<dbReference type="VEuPathDB" id="FungiDB:CC77DRAFT_1014816"/>
<keyword evidence="2" id="KW-1185">Reference proteome</keyword>
<dbReference type="RefSeq" id="XP_018378840.1">
    <property type="nucleotide sequence ID" value="XM_018523916.1"/>
</dbReference>
<sequence length="199" mass="23058">MWTYVSLMRLEIGGWTCSKRIISVKNPHLSGIPDIILVMTRHHQRPSQDKAQRRRSHVANIDRGIIRARSAATRFRAKADPSIRVRGFICPTTAYRKTANCGSLSLQFFAKIEEVFFSNDFLLYRAVLRFIHSTSDLLARLLRHHERQQSTNLTTSPPSQSGCAIRHHNLYIEPYFYRIAWVLSTNFCGRYTLNIHGRD</sequence>
<evidence type="ECO:0000313" key="1">
    <source>
        <dbReference type="EMBL" id="OAG13419.1"/>
    </source>
</evidence>
<dbReference type="GeneID" id="29109510"/>